<evidence type="ECO:0000313" key="7">
    <source>
        <dbReference type="Proteomes" id="UP000180175"/>
    </source>
</evidence>
<accession>A0A1S2MF37</accession>
<dbReference type="InterPro" id="IPR010499">
    <property type="entry name" value="AraC_E-bd"/>
</dbReference>
<dbReference type="SUPFAM" id="SSF46689">
    <property type="entry name" value="Homeodomain-like"/>
    <property type="match status" value="2"/>
</dbReference>
<feature type="domain" description="HTH araC/xylS-type" evidence="4">
    <location>
        <begin position="8"/>
        <end position="106"/>
    </location>
</feature>
<dbReference type="InterPro" id="IPR018062">
    <property type="entry name" value="HTH_AraC-typ_CS"/>
</dbReference>
<reference evidence="6 7" key="2">
    <citation type="journal article" date="2017" name="Genome Announc.">
        <title>Draft Genome Sequences of Four Alkaliphilic Bacteria Belonging to the Anaerobacillus Genus.</title>
        <authorList>
            <person name="Bassil N.M."/>
            <person name="Lloyd J.R."/>
        </authorList>
    </citation>
    <scope>NUCLEOTIDE SEQUENCE [LARGE SCALE GENOMIC DNA]</scope>
    <source>
        <strain evidence="6 7">NB2006</strain>
    </source>
</reference>
<dbReference type="InterPro" id="IPR009057">
    <property type="entry name" value="Homeodomain-like_sf"/>
</dbReference>
<name>A0A1S2MF37_9BACI</name>
<evidence type="ECO:0000313" key="6">
    <source>
        <dbReference type="EMBL" id="QOY35272.1"/>
    </source>
</evidence>
<dbReference type="Pfam" id="PF14526">
    <property type="entry name" value="Cass2"/>
    <property type="match status" value="1"/>
</dbReference>
<reference evidence="6" key="4">
    <citation type="submission" date="2020-10" db="EMBL/GenBank/DDBJ databases">
        <authorList>
            <person name="Bassil N.M."/>
            <person name="Lloyd J.R."/>
        </authorList>
    </citation>
    <scope>NUCLEOTIDE SEQUENCE</scope>
    <source>
        <strain evidence="6">NB2006</strain>
    </source>
</reference>
<keyword evidence="3" id="KW-0804">Transcription</keyword>
<dbReference type="InterPro" id="IPR020449">
    <property type="entry name" value="Tscrpt_reg_AraC-type_HTH"/>
</dbReference>
<evidence type="ECO:0000256" key="1">
    <source>
        <dbReference type="ARBA" id="ARBA00023015"/>
    </source>
</evidence>
<reference evidence="5 7" key="1">
    <citation type="submission" date="2016-10" db="EMBL/GenBank/DDBJ databases">
        <title>Draft genome sequences of four alkaliphilic bacteria belonging to the Anaerobacillus genus.</title>
        <authorList>
            <person name="Bassil N.M."/>
            <person name="Lloyd J.R."/>
        </authorList>
    </citation>
    <scope>NUCLEOTIDE SEQUENCE [LARGE SCALE GENOMIC DNA]</scope>
    <source>
        <strain evidence="5 7">NB2006</strain>
    </source>
</reference>
<dbReference type="Gene3D" id="1.10.10.60">
    <property type="entry name" value="Homeodomain-like"/>
    <property type="match status" value="2"/>
</dbReference>
<dbReference type="PRINTS" id="PR00032">
    <property type="entry name" value="HTHARAC"/>
</dbReference>
<dbReference type="PROSITE" id="PS01124">
    <property type="entry name" value="HTH_ARAC_FAMILY_2"/>
    <property type="match status" value="1"/>
</dbReference>
<dbReference type="Gene3D" id="3.20.80.10">
    <property type="entry name" value="Regulatory factor, effector binding domain"/>
    <property type="match status" value="1"/>
</dbReference>
<evidence type="ECO:0000256" key="3">
    <source>
        <dbReference type="ARBA" id="ARBA00023163"/>
    </source>
</evidence>
<dbReference type="Pfam" id="PF12833">
    <property type="entry name" value="HTH_18"/>
    <property type="match status" value="1"/>
</dbReference>
<keyword evidence="2" id="KW-0238">DNA-binding</keyword>
<dbReference type="AlphaFoldDB" id="A0A1S2MF37"/>
<dbReference type="PANTHER" id="PTHR47504">
    <property type="entry name" value="RIGHT ORIGIN-BINDING PROTEIN"/>
    <property type="match status" value="1"/>
</dbReference>
<dbReference type="SUPFAM" id="SSF55136">
    <property type="entry name" value="Probable bacterial effector-binding domain"/>
    <property type="match status" value="1"/>
</dbReference>
<keyword evidence="7" id="KW-1185">Reference proteome</keyword>
<dbReference type="SMART" id="SM00342">
    <property type="entry name" value="HTH_ARAC"/>
    <property type="match status" value="1"/>
</dbReference>
<dbReference type="EMBL" id="LQXD01000003">
    <property type="protein sequence ID" value="OIJ23206.1"/>
    <property type="molecule type" value="Genomic_DNA"/>
</dbReference>
<dbReference type="InterPro" id="IPR050959">
    <property type="entry name" value="MarA-like"/>
</dbReference>
<dbReference type="GO" id="GO:0003700">
    <property type="term" value="F:DNA-binding transcription factor activity"/>
    <property type="evidence" value="ECO:0007669"/>
    <property type="project" value="InterPro"/>
</dbReference>
<dbReference type="InterPro" id="IPR018060">
    <property type="entry name" value="HTH_AraC"/>
</dbReference>
<organism evidence="5 7">
    <name type="scientific">Anaerobacillus isosaccharinicus</name>
    <dbReference type="NCBI Taxonomy" id="1532552"/>
    <lineage>
        <taxon>Bacteria</taxon>
        <taxon>Bacillati</taxon>
        <taxon>Bacillota</taxon>
        <taxon>Bacilli</taxon>
        <taxon>Bacillales</taxon>
        <taxon>Bacillaceae</taxon>
        <taxon>Anaerobacillus</taxon>
    </lineage>
</organism>
<dbReference type="KEGG" id="aia:AWH56_021670"/>
<dbReference type="GO" id="GO:0043565">
    <property type="term" value="F:sequence-specific DNA binding"/>
    <property type="evidence" value="ECO:0007669"/>
    <property type="project" value="InterPro"/>
</dbReference>
<sequence length="290" mass="33489">MSYYVNLQKAIDYIEDNLKSKMSLGQISKVAGYSIPHFYRVFLAIVGCPVKEYVRKRKLSNAMFDVVTSKRCIIDIAFENGFESHEVFTRSFKLAYGMPPSRFRKFQVEPILYEKVNLLSINSGGETILNPEIICKEEKLLLGIARKINQRDNIKFGLLLKVRNEFMEMVRTNENKANADLSYAVYDYNAEDIGKEDDEINYTYFYGIEALESGNVPTGMVKKVLPQGKYAVFSYDTINNTLNGERLSQGVYDYIDGIWLPNSCFELAETPDYEIFHKNENRIDFYISIK</sequence>
<dbReference type="RefSeq" id="WP_071315547.1">
    <property type="nucleotide sequence ID" value="NZ_CP063356.2"/>
</dbReference>
<dbReference type="Proteomes" id="UP000180175">
    <property type="component" value="Chromosome"/>
</dbReference>
<dbReference type="PROSITE" id="PS00041">
    <property type="entry name" value="HTH_ARAC_FAMILY_1"/>
    <property type="match status" value="1"/>
</dbReference>
<dbReference type="InterPro" id="IPR029441">
    <property type="entry name" value="Cass2"/>
</dbReference>
<keyword evidence="1" id="KW-0805">Transcription regulation</keyword>
<proteinExistence type="predicted"/>
<gene>
    <name evidence="5" type="ORF">AWH56_01785</name>
    <name evidence="6" type="ORF">AWH56_021670</name>
</gene>
<dbReference type="SMART" id="SM00871">
    <property type="entry name" value="AraC_E_bind"/>
    <property type="match status" value="1"/>
</dbReference>
<protein>
    <submittedName>
        <fullName evidence="6">AraC family transcriptional regulator</fullName>
    </submittedName>
</protein>
<evidence type="ECO:0000259" key="4">
    <source>
        <dbReference type="PROSITE" id="PS01124"/>
    </source>
</evidence>
<reference evidence="6 7" key="3">
    <citation type="journal article" date="2019" name="Int. J. Syst. Evol. Microbiol.">
        <title>Anaerobacillus isosaccharinicus sp. nov., an alkaliphilic bacterium which degrades isosaccharinic acid.</title>
        <authorList>
            <person name="Bassil N.M."/>
            <person name="Lloyd J.R."/>
        </authorList>
    </citation>
    <scope>NUCLEOTIDE SEQUENCE [LARGE SCALE GENOMIC DNA]</scope>
    <source>
        <strain evidence="6 7">NB2006</strain>
    </source>
</reference>
<evidence type="ECO:0000313" key="5">
    <source>
        <dbReference type="EMBL" id="OIJ23206.1"/>
    </source>
</evidence>
<evidence type="ECO:0000256" key="2">
    <source>
        <dbReference type="ARBA" id="ARBA00023125"/>
    </source>
</evidence>
<dbReference type="InterPro" id="IPR011256">
    <property type="entry name" value="Reg_factor_effector_dom_sf"/>
</dbReference>
<dbReference type="EMBL" id="CP063356">
    <property type="protein sequence ID" value="QOY35272.1"/>
    <property type="molecule type" value="Genomic_DNA"/>
</dbReference>
<dbReference type="PANTHER" id="PTHR47504:SF5">
    <property type="entry name" value="RIGHT ORIGIN-BINDING PROTEIN"/>
    <property type="match status" value="1"/>
</dbReference>